<dbReference type="AlphaFoldDB" id="A0AA38SFL3"/>
<accession>A0AA38SFL3</accession>
<keyword evidence="2" id="KW-1185">Reference proteome</keyword>
<reference evidence="1" key="1">
    <citation type="submission" date="2023-03" db="EMBL/GenBank/DDBJ databases">
        <title>Chromosome-scale reference genome and RAD-based genetic map of yellow starthistle (Centaurea solstitialis) reveal putative structural variation and QTLs associated with invader traits.</title>
        <authorList>
            <person name="Reatini B."/>
            <person name="Cang F.A."/>
            <person name="Jiang Q."/>
            <person name="Mckibben M.T.W."/>
            <person name="Barker M.S."/>
            <person name="Rieseberg L.H."/>
            <person name="Dlugosch K.M."/>
        </authorList>
    </citation>
    <scope>NUCLEOTIDE SEQUENCE</scope>
    <source>
        <strain evidence="1">CAN-66</strain>
        <tissue evidence="1">Leaf</tissue>
    </source>
</reference>
<dbReference type="Proteomes" id="UP001172457">
    <property type="component" value="Unassembled WGS sequence"/>
</dbReference>
<name>A0AA38SFL3_9ASTR</name>
<protein>
    <submittedName>
        <fullName evidence="1">Uncharacterized protein</fullName>
    </submittedName>
</protein>
<evidence type="ECO:0000313" key="1">
    <source>
        <dbReference type="EMBL" id="KAJ9535285.1"/>
    </source>
</evidence>
<organism evidence="1 2">
    <name type="scientific">Centaurea solstitialis</name>
    <name type="common">yellow star-thistle</name>
    <dbReference type="NCBI Taxonomy" id="347529"/>
    <lineage>
        <taxon>Eukaryota</taxon>
        <taxon>Viridiplantae</taxon>
        <taxon>Streptophyta</taxon>
        <taxon>Embryophyta</taxon>
        <taxon>Tracheophyta</taxon>
        <taxon>Spermatophyta</taxon>
        <taxon>Magnoliopsida</taxon>
        <taxon>eudicotyledons</taxon>
        <taxon>Gunneridae</taxon>
        <taxon>Pentapetalae</taxon>
        <taxon>asterids</taxon>
        <taxon>campanulids</taxon>
        <taxon>Asterales</taxon>
        <taxon>Asteraceae</taxon>
        <taxon>Carduoideae</taxon>
        <taxon>Cardueae</taxon>
        <taxon>Centaureinae</taxon>
        <taxon>Centaurea</taxon>
    </lineage>
</organism>
<sequence length="85" mass="9824">MDLVSILDQRFLMKKRIREEGGEGDRTKKKLLDAQIEEDLSFSGQGIFYDEEDELQENDSEFLQSGTVASVLTRERSSKNKAFFE</sequence>
<comment type="caution">
    <text evidence="1">The sequence shown here is derived from an EMBL/GenBank/DDBJ whole genome shotgun (WGS) entry which is preliminary data.</text>
</comment>
<proteinExistence type="predicted"/>
<dbReference type="EMBL" id="JARYMX010000382">
    <property type="protein sequence ID" value="KAJ9535285.1"/>
    <property type="molecule type" value="Genomic_DNA"/>
</dbReference>
<evidence type="ECO:0000313" key="2">
    <source>
        <dbReference type="Proteomes" id="UP001172457"/>
    </source>
</evidence>
<gene>
    <name evidence="1" type="ORF">OSB04_un001617</name>
</gene>